<comment type="caution">
    <text evidence="2">The sequence shown here is derived from an EMBL/GenBank/DDBJ whole genome shotgun (WGS) entry which is preliminary data.</text>
</comment>
<evidence type="ECO:0000313" key="2">
    <source>
        <dbReference type="EMBL" id="KAK5893101.1"/>
    </source>
</evidence>
<organism evidence="2 3">
    <name type="scientific">Champsocephalus gunnari</name>
    <name type="common">Mackerel icefish</name>
    <dbReference type="NCBI Taxonomy" id="52237"/>
    <lineage>
        <taxon>Eukaryota</taxon>
        <taxon>Metazoa</taxon>
        <taxon>Chordata</taxon>
        <taxon>Craniata</taxon>
        <taxon>Vertebrata</taxon>
        <taxon>Euteleostomi</taxon>
        <taxon>Actinopterygii</taxon>
        <taxon>Neopterygii</taxon>
        <taxon>Teleostei</taxon>
        <taxon>Neoteleostei</taxon>
        <taxon>Acanthomorphata</taxon>
        <taxon>Eupercaria</taxon>
        <taxon>Perciformes</taxon>
        <taxon>Notothenioidei</taxon>
        <taxon>Channichthyidae</taxon>
        <taxon>Champsocephalus</taxon>
    </lineage>
</organism>
<gene>
    <name evidence="2" type="ORF">CgunFtcFv8_006005</name>
</gene>
<sequence length="104" mass="11308">MTSLPVTPALPSLNWSQRGNSGRKVSVCVLTSADGVSSRSARKPRTSPCLRLQVHRQAPRFCTDEDPKCCSSGPQTVEELLFPDCPPSEQLFLVLLAVIATMTH</sequence>
<evidence type="ECO:0000313" key="3">
    <source>
        <dbReference type="Proteomes" id="UP001331515"/>
    </source>
</evidence>
<accession>A0AAN8BWD3</accession>
<dbReference type="AlphaFoldDB" id="A0AAN8BWD3"/>
<protein>
    <submittedName>
        <fullName evidence="2">Uncharacterized protein</fullName>
    </submittedName>
</protein>
<dbReference type="Proteomes" id="UP001331515">
    <property type="component" value="Unassembled WGS sequence"/>
</dbReference>
<dbReference type="EMBL" id="JAURVH010001535">
    <property type="protein sequence ID" value="KAK5893101.1"/>
    <property type="molecule type" value="Genomic_DNA"/>
</dbReference>
<evidence type="ECO:0000256" key="1">
    <source>
        <dbReference type="SAM" id="MobiDB-lite"/>
    </source>
</evidence>
<keyword evidence="3" id="KW-1185">Reference proteome</keyword>
<name>A0AAN8BWD3_CHAGU</name>
<proteinExistence type="predicted"/>
<reference evidence="2 3" key="1">
    <citation type="journal article" date="2023" name="Mol. Biol. Evol.">
        <title>Genomics of Secondarily Temperate Adaptation in the Only Non-Antarctic Icefish.</title>
        <authorList>
            <person name="Rivera-Colon A.G."/>
            <person name="Rayamajhi N."/>
            <person name="Minhas B.F."/>
            <person name="Madrigal G."/>
            <person name="Bilyk K.T."/>
            <person name="Yoon V."/>
            <person name="Hune M."/>
            <person name="Gregory S."/>
            <person name="Cheng C.H.C."/>
            <person name="Catchen J.M."/>
        </authorList>
    </citation>
    <scope>NUCLEOTIDE SEQUENCE [LARGE SCALE GENOMIC DNA]</scope>
    <source>
        <tissue evidence="2">White muscle</tissue>
    </source>
</reference>
<feature type="region of interest" description="Disordered" evidence="1">
    <location>
        <begin position="1"/>
        <end position="22"/>
    </location>
</feature>